<feature type="domain" description="HTH tetR-type" evidence="5">
    <location>
        <begin position="5"/>
        <end position="65"/>
    </location>
</feature>
<name>A0ABS9E9G3_9HYPH</name>
<evidence type="ECO:0000313" key="6">
    <source>
        <dbReference type="EMBL" id="MCF4099514.1"/>
    </source>
</evidence>
<evidence type="ECO:0000256" key="3">
    <source>
        <dbReference type="ARBA" id="ARBA00023163"/>
    </source>
</evidence>
<dbReference type="PANTHER" id="PTHR30055">
    <property type="entry name" value="HTH-TYPE TRANSCRIPTIONAL REGULATOR RUTR"/>
    <property type="match status" value="1"/>
</dbReference>
<dbReference type="EMBL" id="JAKGTI010000003">
    <property type="protein sequence ID" value="MCF4099514.1"/>
    <property type="molecule type" value="Genomic_DNA"/>
</dbReference>
<keyword evidence="2 4" id="KW-0238">DNA-binding</keyword>
<evidence type="ECO:0000256" key="2">
    <source>
        <dbReference type="ARBA" id="ARBA00023125"/>
    </source>
</evidence>
<dbReference type="PROSITE" id="PS50977">
    <property type="entry name" value="HTH_TETR_2"/>
    <property type="match status" value="1"/>
</dbReference>
<keyword evidence="3" id="KW-0804">Transcription</keyword>
<evidence type="ECO:0000259" key="5">
    <source>
        <dbReference type="PROSITE" id="PS50977"/>
    </source>
</evidence>
<keyword evidence="1" id="KW-0805">Transcription regulation</keyword>
<keyword evidence="7" id="KW-1185">Reference proteome</keyword>
<dbReference type="RefSeq" id="WP_236115208.1">
    <property type="nucleotide sequence ID" value="NZ_JAKGTI010000003.1"/>
</dbReference>
<dbReference type="Pfam" id="PF00440">
    <property type="entry name" value="TetR_N"/>
    <property type="match status" value="1"/>
</dbReference>
<dbReference type="InterPro" id="IPR050109">
    <property type="entry name" value="HTH-type_TetR-like_transc_reg"/>
</dbReference>
<sequence>MAKRTITRDQIVKEAHKLVRAKGARALTFEAVARQMGVTKQAIIYWFPKKGALIEAMLLPSLEAEALAGQEAATRVETDRNVRQRFAAAIVDFHLSDLERFRTMYLSPQLTPDAFAMVTKGGHQVSSKVHAVTAQMYRTLAEALIAEGFATSDTARRKAFLLHTNVLGLVLMASLSDALNDPLAHDLADLRVTLLAQLA</sequence>
<accession>A0ABS9E9G3</accession>
<evidence type="ECO:0000256" key="4">
    <source>
        <dbReference type="PROSITE-ProRule" id="PRU00335"/>
    </source>
</evidence>
<dbReference type="PANTHER" id="PTHR30055:SF234">
    <property type="entry name" value="HTH-TYPE TRANSCRIPTIONAL REGULATOR BETI"/>
    <property type="match status" value="1"/>
</dbReference>
<dbReference type="SUPFAM" id="SSF46689">
    <property type="entry name" value="Homeodomain-like"/>
    <property type="match status" value="1"/>
</dbReference>
<organism evidence="6 7">
    <name type="scientific">Maritalea mediterranea</name>
    <dbReference type="NCBI Taxonomy" id="2909667"/>
    <lineage>
        <taxon>Bacteria</taxon>
        <taxon>Pseudomonadati</taxon>
        <taxon>Pseudomonadota</taxon>
        <taxon>Alphaproteobacteria</taxon>
        <taxon>Hyphomicrobiales</taxon>
        <taxon>Devosiaceae</taxon>
        <taxon>Maritalea</taxon>
    </lineage>
</organism>
<dbReference type="Proteomes" id="UP001201217">
    <property type="component" value="Unassembled WGS sequence"/>
</dbReference>
<protein>
    <submittedName>
        <fullName evidence="6">TetR/AcrR family transcriptional regulator</fullName>
    </submittedName>
</protein>
<evidence type="ECO:0000313" key="7">
    <source>
        <dbReference type="Proteomes" id="UP001201217"/>
    </source>
</evidence>
<dbReference type="InterPro" id="IPR009057">
    <property type="entry name" value="Homeodomain-like_sf"/>
</dbReference>
<proteinExistence type="predicted"/>
<gene>
    <name evidence="6" type="ORF">L1I42_13520</name>
</gene>
<dbReference type="InterPro" id="IPR001647">
    <property type="entry name" value="HTH_TetR"/>
</dbReference>
<dbReference type="Gene3D" id="1.10.357.10">
    <property type="entry name" value="Tetracycline Repressor, domain 2"/>
    <property type="match status" value="1"/>
</dbReference>
<comment type="caution">
    <text evidence="6">The sequence shown here is derived from an EMBL/GenBank/DDBJ whole genome shotgun (WGS) entry which is preliminary data.</text>
</comment>
<reference evidence="6 7" key="1">
    <citation type="submission" date="2022-01" db="EMBL/GenBank/DDBJ databases">
        <title>Maritalea mediterranea sp. nov., isolated from marine plastic residues from the Malva-rosa beach (Valencia, Spain).</title>
        <authorList>
            <person name="Vidal-Verdu A."/>
            <person name="Molina-Menor E."/>
            <person name="Pascual J."/>
            <person name="Pereto J."/>
            <person name="Porcar M."/>
        </authorList>
    </citation>
    <scope>NUCLEOTIDE SEQUENCE [LARGE SCALE GENOMIC DNA]</scope>
    <source>
        <strain evidence="6 7">P4.10X</strain>
    </source>
</reference>
<feature type="DNA-binding region" description="H-T-H motif" evidence="4">
    <location>
        <begin position="28"/>
        <end position="47"/>
    </location>
</feature>
<evidence type="ECO:0000256" key="1">
    <source>
        <dbReference type="ARBA" id="ARBA00023015"/>
    </source>
</evidence>